<evidence type="ECO:0000313" key="3">
    <source>
        <dbReference type="Proteomes" id="UP000423609"/>
    </source>
</evidence>
<keyword evidence="3" id="KW-1185">Reference proteome</keyword>
<organism evidence="2 3">
    <name type="scientific">Mycobacterium phage Indlulamithi</name>
    <dbReference type="NCBI Taxonomy" id="2656582"/>
    <lineage>
        <taxon>Viruses</taxon>
        <taxon>Duplodnaviria</taxon>
        <taxon>Heunggongvirae</taxon>
        <taxon>Uroviricota</taxon>
        <taxon>Caudoviricetes</taxon>
        <taxon>Indlulamithivirus</taxon>
        <taxon>Indlulamithivirus indlulamithi</taxon>
    </lineage>
</organism>
<name>A0A649VCP6_9CAUD</name>
<dbReference type="RefSeq" id="YP_009853810.1">
    <property type="nucleotide sequence ID" value="NC_048824.1"/>
</dbReference>
<evidence type="ECO:0000313" key="2">
    <source>
        <dbReference type="EMBL" id="QGJ90097.1"/>
    </source>
</evidence>
<evidence type="ECO:0000256" key="1">
    <source>
        <dbReference type="SAM" id="MobiDB-lite"/>
    </source>
</evidence>
<protein>
    <recommendedName>
        <fullName evidence="4">Helix-turn-helix DNA binding domain protein</fullName>
    </recommendedName>
</protein>
<reference evidence="2 3" key="1">
    <citation type="submission" date="2019-10" db="EMBL/GenBank/DDBJ databases">
        <authorList>
            <person name="Garlena R.A."/>
            <person name="Russell D.A."/>
            <person name="Pope W.H."/>
            <person name="Jacobs-Sera D."/>
            <person name="Hatfull G.F."/>
        </authorList>
    </citation>
    <scope>NUCLEOTIDE SEQUENCE [LARGE SCALE GENOMIC DNA]</scope>
</reference>
<dbReference type="EMBL" id="MN585993">
    <property type="protein sequence ID" value="QGJ90097.1"/>
    <property type="molecule type" value="Genomic_DNA"/>
</dbReference>
<accession>A0A649VCP6</accession>
<evidence type="ECO:0008006" key="4">
    <source>
        <dbReference type="Google" id="ProtNLM"/>
    </source>
</evidence>
<feature type="region of interest" description="Disordered" evidence="1">
    <location>
        <begin position="1"/>
        <end position="27"/>
    </location>
</feature>
<gene>
    <name evidence="2" type="primary">58</name>
    <name evidence="2" type="ORF">PBI_INDLULAMITHI_58</name>
</gene>
<proteinExistence type="predicted"/>
<dbReference type="KEGG" id="vg:55624495"/>
<sequence>MARQQAGKAKSIQAEPKRGHKSSTADLQAKTLRKAHRQGMAWDDYEVTALVKGIERDATTFDIAMSIGRSYYAVMTTRRAVGFAMRHANAIWGDK</sequence>
<dbReference type="Proteomes" id="UP000423609">
    <property type="component" value="Segment"/>
</dbReference>
<dbReference type="GeneID" id="55624495"/>